<dbReference type="EMBL" id="BRPK01000004">
    <property type="protein sequence ID" value="GLB37907.1"/>
    <property type="molecule type" value="Genomic_DNA"/>
</dbReference>
<keyword evidence="3" id="KW-1185">Reference proteome</keyword>
<comment type="caution">
    <text evidence="2">The sequence shown here is derived from an EMBL/GenBank/DDBJ whole genome shotgun (WGS) entry which is preliminary data.</text>
</comment>
<reference evidence="2" key="1">
    <citation type="submission" date="2022-07" db="EMBL/GenBank/DDBJ databases">
        <title>The genome of Lyophyllum shimeji provides insight into the initial evolution of ectomycorrhizal fungal genome.</title>
        <authorList>
            <person name="Kobayashi Y."/>
            <person name="Shibata T."/>
            <person name="Hirakawa H."/>
            <person name="Shigenobu S."/>
            <person name="Nishiyama T."/>
            <person name="Yamada A."/>
            <person name="Hasebe M."/>
            <person name="Kawaguchi M."/>
        </authorList>
    </citation>
    <scope>NUCLEOTIDE SEQUENCE</scope>
    <source>
        <strain evidence="2">AT787</strain>
    </source>
</reference>
<feature type="transmembrane region" description="Helical" evidence="1">
    <location>
        <begin position="31"/>
        <end position="51"/>
    </location>
</feature>
<accession>A0A9P3PMA4</accession>
<evidence type="ECO:0000313" key="3">
    <source>
        <dbReference type="Proteomes" id="UP001063166"/>
    </source>
</evidence>
<keyword evidence="1" id="KW-1133">Transmembrane helix</keyword>
<dbReference type="OrthoDB" id="3048770at2759"/>
<name>A0A9P3PMA4_LYOSH</name>
<dbReference type="Proteomes" id="UP001063166">
    <property type="component" value="Unassembled WGS sequence"/>
</dbReference>
<protein>
    <submittedName>
        <fullName evidence="2">Uncharacterized protein</fullName>
    </submittedName>
</protein>
<organism evidence="2 3">
    <name type="scientific">Lyophyllum shimeji</name>
    <name type="common">Hon-shimeji</name>
    <name type="synonym">Tricholoma shimeji</name>
    <dbReference type="NCBI Taxonomy" id="47721"/>
    <lineage>
        <taxon>Eukaryota</taxon>
        <taxon>Fungi</taxon>
        <taxon>Dikarya</taxon>
        <taxon>Basidiomycota</taxon>
        <taxon>Agaricomycotina</taxon>
        <taxon>Agaricomycetes</taxon>
        <taxon>Agaricomycetidae</taxon>
        <taxon>Agaricales</taxon>
        <taxon>Tricholomatineae</taxon>
        <taxon>Lyophyllaceae</taxon>
        <taxon>Lyophyllum</taxon>
    </lineage>
</organism>
<dbReference type="AlphaFoldDB" id="A0A9P3PMA4"/>
<sequence length="73" mass="8056">MRAASSLYEHPHLSDSEVWPKDTTAPARVCVYSALGVFSLTTAVTVTAAAYRYTGLEFGRSVLKDSSLFKQWL</sequence>
<evidence type="ECO:0000313" key="2">
    <source>
        <dbReference type="EMBL" id="GLB37907.1"/>
    </source>
</evidence>
<evidence type="ECO:0000256" key="1">
    <source>
        <dbReference type="SAM" id="Phobius"/>
    </source>
</evidence>
<proteinExistence type="predicted"/>
<keyword evidence="1" id="KW-0472">Membrane</keyword>
<keyword evidence="1" id="KW-0812">Transmembrane</keyword>
<gene>
    <name evidence="2" type="ORF">LshimejAT787_0409580</name>
</gene>